<evidence type="ECO:0000313" key="1">
    <source>
        <dbReference type="EMBL" id="EEF26057.1"/>
    </source>
</evidence>
<dbReference type="InParanoid" id="B9TDK9"/>
<evidence type="ECO:0000313" key="2">
    <source>
        <dbReference type="Proteomes" id="UP000008311"/>
    </source>
</evidence>
<dbReference type="EMBL" id="EQ978269">
    <property type="protein sequence ID" value="EEF26057.1"/>
    <property type="molecule type" value="Genomic_DNA"/>
</dbReference>
<reference evidence="2" key="1">
    <citation type="journal article" date="2010" name="Nat. Biotechnol.">
        <title>Draft genome sequence of the oilseed species Ricinus communis.</title>
        <authorList>
            <person name="Chan A.P."/>
            <person name="Crabtree J."/>
            <person name="Zhao Q."/>
            <person name="Lorenzi H."/>
            <person name="Orvis J."/>
            <person name="Puiu D."/>
            <person name="Melake-Berhan A."/>
            <person name="Jones K.M."/>
            <person name="Redman J."/>
            <person name="Chen G."/>
            <person name="Cahoon E.B."/>
            <person name="Gedil M."/>
            <person name="Stanke M."/>
            <person name="Haas B.J."/>
            <person name="Wortman J.R."/>
            <person name="Fraser-Liggett C.M."/>
            <person name="Ravel J."/>
            <person name="Rabinowicz P.D."/>
        </authorList>
    </citation>
    <scope>NUCLEOTIDE SEQUENCE [LARGE SCALE GENOMIC DNA]</scope>
    <source>
        <strain evidence="2">cv. Hale</strain>
    </source>
</reference>
<dbReference type="Proteomes" id="UP000008311">
    <property type="component" value="Unassembled WGS sequence"/>
</dbReference>
<proteinExistence type="predicted"/>
<protein>
    <submittedName>
        <fullName evidence="1">Uncharacterized protein</fullName>
    </submittedName>
</protein>
<dbReference type="AlphaFoldDB" id="B9TDK9"/>
<accession>B9TDK9</accession>
<feature type="non-terminal residue" evidence="1">
    <location>
        <position position="70"/>
    </location>
</feature>
<organism evidence="1 2">
    <name type="scientific">Ricinus communis</name>
    <name type="common">Castor bean</name>
    <dbReference type="NCBI Taxonomy" id="3988"/>
    <lineage>
        <taxon>Eukaryota</taxon>
        <taxon>Viridiplantae</taxon>
        <taxon>Streptophyta</taxon>
        <taxon>Embryophyta</taxon>
        <taxon>Tracheophyta</taxon>
        <taxon>Spermatophyta</taxon>
        <taxon>Magnoliopsida</taxon>
        <taxon>eudicotyledons</taxon>
        <taxon>Gunneridae</taxon>
        <taxon>Pentapetalae</taxon>
        <taxon>rosids</taxon>
        <taxon>fabids</taxon>
        <taxon>Malpighiales</taxon>
        <taxon>Euphorbiaceae</taxon>
        <taxon>Acalyphoideae</taxon>
        <taxon>Acalypheae</taxon>
        <taxon>Ricinus</taxon>
    </lineage>
</organism>
<gene>
    <name evidence="1" type="ORF">RCOM_1782780</name>
</gene>
<keyword evidence="2" id="KW-1185">Reference proteome</keyword>
<name>B9TDK9_RICCO</name>
<sequence>MEKNSGRSLRRFHDTLAVKRQVKIARQHNTGPAANQAHRYAKHHAMDCGRSNCGLCSSARRNPHASGMER</sequence>